<dbReference type="GeneID" id="43638164"/>
<reference evidence="2 3" key="1">
    <citation type="submission" date="2019-04" db="EMBL/GenBank/DDBJ databases">
        <title>Friends and foes A comparative genomics study of 23 Aspergillus species from section Flavi.</title>
        <authorList>
            <consortium name="DOE Joint Genome Institute"/>
            <person name="Kjaerbolling I."/>
            <person name="Vesth T."/>
            <person name="Frisvad J.C."/>
            <person name="Nybo J.L."/>
            <person name="Theobald S."/>
            <person name="Kildgaard S."/>
            <person name="Isbrandt T."/>
            <person name="Kuo A."/>
            <person name="Sato A."/>
            <person name="Lyhne E.K."/>
            <person name="Kogle M.E."/>
            <person name="Wiebenga A."/>
            <person name="Kun R.S."/>
            <person name="Lubbers R.J."/>
            <person name="Makela M.R."/>
            <person name="Barry K."/>
            <person name="Chovatia M."/>
            <person name="Clum A."/>
            <person name="Daum C."/>
            <person name="Haridas S."/>
            <person name="He G."/>
            <person name="LaButti K."/>
            <person name="Lipzen A."/>
            <person name="Mondo S."/>
            <person name="Riley R."/>
            <person name="Salamov A."/>
            <person name="Simmons B.A."/>
            <person name="Magnuson J.K."/>
            <person name="Henrissat B."/>
            <person name="Mortensen U.H."/>
            <person name="Larsen T.O."/>
            <person name="Devries R.P."/>
            <person name="Grigoriev I.V."/>
            <person name="Machida M."/>
            <person name="Baker S.E."/>
            <person name="Andersen M.R."/>
        </authorList>
    </citation>
    <scope>NUCLEOTIDE SEQUENCE [LARGE SCALE GENOMIC DNA]</scope>
    <source>
        <strain evidence="2 3">CBS 117625</strain>
    </source>
</reference>
<dbReference type="EMBL" id="ML743563">
    <property type="protein sequence ID" value="KAE8140059.1"/>
    <property type="molecule type" value="Genomic_DNA"/>
</dbReference>
<gene>
    <name evidence="2" type="ORF">BDV38DRAFT_240915</name>
</gene>
<evidence type="ECO:0000313" key="3">
    <source>
        <dbReference type="Proteomes" id="UP000325672"/>
    </source>
</evidence>
<accession>A0A5N6T197</accession>
<evidence type="ECO:0000256" key="1">
    <source>
        <dbReference type="SAM" id="Phobius"/>
    </source>
</evidence>
<keyword evidence="1" id="KW-1133">Transmembrane helix</keyword>
<feature type="transmembrane region" description="Helical" evidence="1">
    <location>
        <begin position="12"/>
        <end position="30"/>
    </location>
</feature>
<keyword evidence="1" id="KW-0812">Transmembrane</keyword>
<evidence type="ECO:0000313" key="2">
    <source>
        <dbReference type="EMBL" id="KAE8140059.1"/>
    </source>
</evidence>
<proteinExistence type="predicted"/>
<dbReference type="Proteomes" id="UP000325672">
    <property type="component" value="Unassembled WGS sequence"/>
</dbReference>
<name>A0A5N6T197_ASPPS</name>
<keyword evidence="1" id="KW-0472">Membrane</keyword>
<sequence length="71" mass="7904">MDGISPNPCDRVPYVLMMHVGLSVSMCMWWSMARAGDLQGCSSGMNRAFSMAESGYVCMHLHYAGIFTYDE</sequence>
<protein>
    <submittedName>
        <fullName evidence="2">Uncharacterized protein</fullName>
    </submittedName>
</protein>
<organism evidence="2 3">
    <name type="scientific">Aspergillus pseudotamarii</name>
    <dbReference type="NCBI Taxonomy" id="132259"/>
    <lineage>
        <taxon>Eukaryota</taxon>
        <taxon>Fungi</taxon>
        <taxon>Dikarya</taxon>
        <taxon>Ascomycota</taxon>
        <taxon>Pezizomycotina</taxon>
        <taxon>Eurotiomycetes</taxon>
        <taxon>Eurotiomycetidae</taxon>
        <taxon>Eurotiales</taxon>
        <taxon>Aspergillaceae</taxon>
        <taxon>Aspergillus</taxon>
        <taxon>Aspergillus subgen. Circumdati</taxon>
    </lineage>
</organism>
<dbReference type="RefSeq" id="XP_031916122.1">
    <property type="nucleotide sequence ID" value="XM_032053954.1"/>
</dbReference>
<keyword evidence="3" id="KW-1185">Reference proteome</keyword>
<dbReference type="AlphaFoldDB" id="A0A5N6T197"/>